<evidence type="ECO:0000256" key="4">
    <source>
        <dbReference type="ARBA" id="ARBA00011233"/>
    </source>
</evidence>
<evidence type="ECO:0000313" key="15">
    <source>
        <dbReference type="Proteomes" id="UP000660668"/>
    </source>
</evidence>
<dbReference type="AlphaFoldDB" id="A0A930VKV0"/>
<evidence type="ECO:0000256" key="9">
    <source>
        <dbReference type="ARBA" id="ARBA00029596"/>
    </source>
</evidence>
<feature type="binding site" evidence="13">
    <location>
        <position position="109"/>
    </location>
    <ligand>
        <name>Mg(2+)</name>
        <dbReference type="ChEBI" id="CHEBI:18420"/>
    </ligand>
</feature>
<evidence type="ECO:0000256" key="10">
    <source>
        <dbReference type="ARBA" id="ARBA00030169"/>
    </source>
</evidence>
<dbReference type="InterPro" id="IPR036704">
    <property type="entry name" value="RraA/RraA-like_sf"/>
</dbReference>
<evidence type="ECO:0000256" key="11">
    <source>
        <dbReference type="ARBA" id="ARBA00032305"/>
    </source>
</evidence>
<evidence type="ECO:0000256" key="8">
    <source>
        <dbReference type="ARBA" id="ARBA00025046"/>
    </source>
</evidence>
<dbReference type="Pfam" id="PF01042">
    <property type="entry name" value="Ribonuc_L-PSP"/>
    <property type="match status" value="1"/>
</dbReference>
<evidence type="ECO:0000256" key="7">
    <source>
        <dbReference type="ARBA" id="ARBA00016549"/>
    </source>
</evidence>
<dbReference type="CDD" id="cd00448">
    <property type="entry name" value="YjgF_YER057c_UK114_family"/>
    <property type="match status" value="1"/>
</dbReference>
<keyword evidence="13" id="KW-0460">Magnesium</keyword>
<dbReference type="EC" id="4.1.1.112" evidence="6"/>
<comment type="similarity">
    <text evidence="3">Belongs to the class II aldolase/RraA-like family.</text>
</comment>
<evidence type="ECO:0000313" key="14">
    <source>
        <dbReference type="EMBL" id="MBF4769389.1"/>
    </source>
</evidence>
<feature type="binding site" evidence="13">
    <location>
        <position position="108"/>
    </location>
    <ligand>
        <name>substrate</name>
    </ligand>
</feature>
<feature type="binding site" evidence="13">
    <location>
        <begin position="86"/>
        <end position="89"/>
    </location>
    <ligand>
        <name>substrate</name>
    </ligand>
</feature>
<sequence>MTSSPLVAEDCLHLGTSTLFEASKGLARALDPGIRPVWNGAAVCGPAYPVACVPGDNLAIQHAVELAPPGSVLVVDAAGLLLGHWGEVLSWAALVQGIRGLVIDGGVRDIDSLEQMGFPVFARGVSMKGTVKKAIGSLGTGAEVGGVAVNLGDLVVADRDGVMVLPATDVDSVLSAAHSREAHEREVIEQLKQGGRMLDLFGWRGLADPDAPVGERSGATGRSVHLPGVSHKAPIPAGAKLGQLFFSSGISGKDPETGKAPEHVRDEARHAFANMAALVREAGGDIGDIAQVTVFLKDRDDKAYVDESWLEMFPDAEDRPARHAVKGDGPQRLQLQIVAVIDPITRPASQRGETS</sequence>
<dbReference type="Gene3D" id="3.50.30.40">
    <property type="entry name" value="Ribonuclease E inhibitor RraA/RraA-like"/>
    <property type="match status" value="1"/>
</dbReference>
<evidence type="ECO:0000256" key="6">
    <source>
        <dbReference type="ARBA" id="ARBA00012947"/>
    </source>
</evidence>
<dbReference type="EMBL" id="JADKPO010000024">
    <property type="protein sequence ID" value="MBF4769389.1"/>
    <property type="molecule type" value="Genomic_DNA"/>
</dbReference>
<evidence type="ECO:0000256" key="1">
    <source>
        <dbReference type="ARBA" id="ARBA00001342"/>
    </source>
</evidence>
<dbReference type="EC" id="4.1.3.17" evidence="5"/>
<dbReference type="RefSeq" id="WP_194697536.1">
    <property type="nucleotide sequence ID" value="NZ_JADKPO010000024.1"/>
</dbReference>
<evidence type="ECO:0000256" key="5">
    <source>
        <dbReference type="ARBA" id="ARBA00012213"/>
    </source>
</evidence>
<evidence type="ECO:0000256" key="3">
    <source>
        <dbReference type="ARBA" id="ARBA00008621"/>
    </source>
</evidence>
<comment type="caution">
    <text evidence="14">The sequence shown here is derived from an EMBL/GenBank/DDBJ whole genome shotgun (WGS) entry which is preliminary data.</text>
</comment>
<dbReference type="InterPro" id="IPR006175">
    <property type="entry name" value="YjgF/YER057c/UK114"/>
</dbReference>
<keyword evidence="15" id="KW-1185">Reference proteome</keyword>
<dbReference type="CDD" id="cd16841">
    <property type="entry name" value="RraA_family"/>
    <property type="match status" value="1"/>
</dbReference>
<evidence type="ECO:0000256" key="2">
    <source>
        <dbReference type="ARBA" id="ARBA00001968"/>
    </source>
</evidence>
<dbReference type="GO" id="GO:0046872">
    <property type="term" value="F:metal ion binding"/>
    <property type="evidence" value="ECO:0007669"/>
    <property type="project" value="UniProtKB-KW"/>
</dbReference>
<dbReference type="GO" id="GO:0008948">
    <property type="term" value="F:oxaloacetate decarboxylase activity"/>
    <property type="evidence" value="ECO:0007669"/>
    <property type="project" value="UniProtKB-EC"/>
</dbReference>
<comment type="catalytic activity">
    <reaction evidence="12">
        <text>oxaloacetate + H(+) = pyruvate + CO2</text>
        <dbReference type="Rhea" id="RHEA:15641"/>
        <dbReference type="ChEBI" id="CHEBI:15361"/>
        <dbReference type="ChEBI" id="CHEBI:15378"/>
        <dbReference type="ChEBI" id="CHEBI:16452"/>
        <dbReference type="ChEBI" id="CHEBI:16526"/>
        <dbReference type="EC" id="4.1.1.112"/>
    </reaction>
</comment>
<evidence type="ECO:0000256" key="12">
    <source>
        <dbReference type="ARBA" id="ARBA00047973"/>
    </source>
</evidence>
<dbReference type="GO" id="GO:0047443">
    <property type="term" value="F:4-hydroxy-4-methyl-2-oxoglutarate aldolase activity"/>
    <property type="evidence" value="ECO:0007669"/>
    <property type="project" value="UniProtKB-EC"/>
</dbReference>
<comment type="function">
    <text evidence="8">Catalyzes the aldol cleavage of 4-hydroxy-4-methyl-2-oxoglutarate (HMG) into 2 molecules of pyruvate. Also contains a secondary oxaloacetate (OAA) decarboxylase activity due to the common pyruvate enolate transition state formed following C-C bond cleavage in the retro-aldol and decarboxylation reactions.</text>
</comment>
<reference evidence="14" key="1">
    <citation type="submission" date="2020-11" db="EMBL/GenBank/DDBJ databases">
        <title>Nocardioides cynanchi sp. nov., isolated from soil of rhizosphere of Cynanchum wilfordii.</title>
        <authorList>
            <person name="Lee J.-S."/>
            <person name="Suh M.K."/>
            <person name="Kim J.-S."/>
        </authorList>
    </citation>
    <scope>NUCLEOTIDE SEQUENCE</scope>
    <source>
        <strain evidence="14">KCTC 19276</strain>
    </source>
</reference>
<dbReference type="InterPro" id="IPR005493">
    <property type="entry name" value="RraA/RraA-like"/>
</dbReference>
<dbReference type="SUPFAM" id="SSF89562">
    <property type="entry name" value="RraA-like"/>
    <property type="match status" value="1"/>
</dbReference>
<dbReference type="Gene3D" id="3.30.1330.40">
    <property type="entry name" value="RutC-like"/>
    <property type="match status" value="1"/>
</dbReference>
<comment type="catalytic activity">
    <reaction evidence="1">
        <text>4-hydroxy-4-methyl-2-oxoglutarate = 2 pyruvate</text>
        <dbReference type="Rhea" id="RHEA:22748"/>
        <dbReference type="ChEBI" id="CHEBI:15361"/>
        <dbReference type="ChEBI" id="CHEBI:58276"/>
        <dbReference type="EC" id="4.1.3.17"/>
    </reaction>
</comment>
<protein>
    <recommendedName>
        <fullName evidence="7">Putative 4-hydroxy-4-methyl-2-oxoglutarate aldolase</fullName>
        <ecNumber evidence="6">4.1.1.112</ecNumber>
        <ecNumber evidence="5">4.1.3.17</ecNumber>
    </recommendedName>
    <alternativeName>
        <fullName evidence="11">Oxaloacetate decarboxylase</fullName>
    </alternativeName>
    <alternativeName>
        <fullName evidence="9">Regulator of ribonuclease activity homolog</fullName>
    </alternativeName>
    <alternativeName>
        <fullName evidence="10">RraA-like protein</fullName>
    </alternativeName>
</protein>
<dbReference type="Pfam" id="PF03737">
    <property type="entry name" value="RraA-like"/>
    <property type="match status" value="1"/>
</dbReference>
<comment type="subunit">
    <text evidence="4">Homotrimer.</text>
</comment>
<evidence type="ECO:0000256" key="13">
    <source>
        <dbReference type="PIRSR" id="PIRSR605493-1"/>
    </source>
</evidence>
<organism evidence="14 15">
    <name type="scientific">Nocardioides agariphilus</name>
    <dbReference type="NCBI Taxonomy" id="433664"/>
    <lineage>
        <taxon>Bacteria</taxon>
        <taxon>Bacillati</taxon>
        <taxon>Actinomycetota</taxon>
        <taxon>Actinomycetes</taxon>
        <taxon>Propionibacteriales</taxon>
        <taxon>Nocardioidaceae</taxon>
        <taxon>Nocardioides</taxon>
    </lineage>
</organism>
<comment type="cofactor">
    <cofactor evidence="13">
        <name>Mg(2+)</name>
        <dbReference type="ChEBI" id="CHEBI:18420"/>
    </cofactor>
</comment>
<accession>A0A930VKV0</accession>
<comment type="cofactor">
    <cofactor evidence="2">
        <name>a divalent metal cation</name>
        <dbReference type="ChEBI" id="CHEBI:60240"/>
    </cofactor>
</comment>
<dbReference type="Proteomes" id="UP000660668">
    <property type="component" value="Unassembled WGS sequence"/>
</dbReference>
<proteinExistence type="inferred from homology"/>
<gene>
    <name evidence="14" type="ORF">ISU10_16595</name>
</gene>
<dbReference type="InterPro" id="IPR035959">
    <property type="entry name" value="RutC-like_sf"/>
</dbReference>
<dbReference type="PANTHER" id="PTHR33254:SF4">
    <property type="entry name" value="4-HYDROXY-4-METHYL-2-OXOGLUTARATE ALDOLASE 3-RELATED"/>
    <property type="match status" value="1"/>
</dbReference>
<dbReference type="PANTHER" id="PTHR33254">
    <property type="entry name" value="4-HYDROXY-4-METHYL-2-OXOGLUTARATE ALDOLASE 3-RELATED"/>
    <property type="match status" value="1"/>
</dbReference>
<dbReference type="SUPFAM" id="SSF55298">
    <property type="entry name" value="YjgF-like"/>
    <property type="match status" value="1"/>
</dbReference>
<keyword evidence="13" id="KW-0479">Metal-binding</keyword>
<name>A0A930VKV0_9ACTN</name>